<dbReference type="PANTHER" id="PTHR11820">
    <property type="entry name" value="ACYLPYRUVASE"/>
    <property type="match status" value="1"/>
</dbReference>
<dbReference type="Pfam" id="PF01557">
    <property type="entry name" value="FAA_hydrolase"/>
    <property type="match status" value="1"/>
</dbReference>
<protein>
    <submittedName>
        <fullName evidence="3">2-keto-4-pentenoate hydratase/2-oxohepta-3-ene-1,7-dioic acid hydratase (Catechol pathway)</fullName>
    </submittedName>
</protein>
<name>A0A1G6ZA86_9BURK</name>
<dbReference type="SUPFAM" id="SSF56529">
    <property type="entry name" value="FAH"/>
    <property type="match status" value="1"/>
</dbReference>
<organism evidence="3 4">
    <name type="scientific">Paracidovorax valerianellae</name>
    <dbReference type="NCBI Taxonomy" id="187868"/>
    <lineage>
        <taxon>Bacteria</taxon>
        <taxon>Pseudomonadati</taxon>
        <taxon>Pseudomonadota</taxon>
        <taxon>Betaproteobacteria</taxon>
        <taxon>Burkholderiales</taxon>
        <taxon>Comamonadaceae</taxon>
        <taxon>Paracidovorax</taxon>
    </lineage>
</organism>
<keyword evidence="4" id="KW-1185">Reference proteome</keyword>
<dbReference type="PANTHER" id="PTHR11820:SF90">
    <property type="entry name" value="FLUTATHIONE S-TRANSFERASE"/>
    <property type="match status" value="1"/>
</dbReference>
<proteinExistence type="predicted"/>
<dbReference type="RefSeq" id="WP_092744941.1">
    <property type="nucleotide sequence ID" value="NZ_FMZC01000011.1"/>
</dbReference>
<evidence type="ECO:0000313" key="4">
    <source>
        <dbReference type="Proteomes" id="UP000198781"/>
    </source>
</evidence>
<dbReference type="GO" id="GO:0046872">
    <property type="term" value="F:metal ion binding"/>
    <property type="evidence" value="ECO:0007669"/>
    <property type="project" value="UniProtKB-KW"/>
</dbReference>
<gene>
    <name evidence="3" type="ORF">SAMN05192589_11123</name>
</gene>
<feature type="domain" description="Fumarylacetoacetase-like C-terminal" evidence="2">
    <location>
        <begin position="58"/>
        <end position="263"/>
    </location>
</feature>
<evidence type="ECO:0000256" key="1">
    <source>
        <dbReference type="ARBA" id="ARBA00022723"/>
    </source>
</evidence>
<reference evidence="3 4" key="1">
    <citation type="submission" date="2016-10" db="EMBL/GenBank/DDBJ databases">
        <authorList>
            <person name="de Groot N.N."/>
        </authorList>
    </citation>
    <scope>NUCLEOTIDE SEQUENCE [LARGE SCALE GENOMIC DNA]</scope>
    <source>
        <strain evidence="3 4">DSM 16619</strain>
    </source>
</reference>
<dbReference type="Gene3D" id="3.90.850.10">
    <property type="entry name" value="Fumarylacetoacetase-like, C-terminal domain"/>
    <property type="match status" value="1"/>
</dbReference>
<dbReference type="InterPro" id="IPR011234">
    <property type="entry name" value="Fumarylacetoacetase-like_C"/>
</dbReference>
<evidence type="ECO:0000313" key="3">
    <source>
        <dbReference type="EMBL" id="SDD98917.1"/>
    </source>
</evidence>
<sequence>MDLNRRDLLMTSTATVGGALAAGCASVTASPSRPAPFSLTVPAVPIAGSNEVFPVHRIYCIGRNYAAHAREMGSDPTREPPFFFQKPNDAMQFVPPGTTVDHPYPALTRNYHYEVELVAALHSGGRNLSPEQALQHVYGYAVGLDMTRRDLQSDMKDQKKPWEIGKSFDLSAPIGPIHRVAQTGHFPKGAITLSVNGTVKQRADLAQMIWSVAEQISNLSQAFELKAGDLIYSGTPENVGPVVRGDLMVAHIDGLPDLSLRVV</sequence>
<dbReference type="InterPro" id="IPR006311">
    <property type="entry name" value="TAT_signal"/>
</dbReference>
<dbReference type="GO" id="GO:0018773">
    <property type="term" value="F:acetylpyruvate hydrolase activity"/>
    <property type="evidence" value="ECO:0007669"/>
    <property type="project" value="TreeGrafter"/>
</dbReference>
<evidence type="ECO:0000259" key="2">
    <source>
        <dbReference type="Pfam" id="PF01557"/>
    </source>
</evidence>
<dbReference type="STRING" id="187868.SAMN05192589_11123"/>
<keyword evidence="1" id="KW-0479">Metal-binding</keyword>
<dbReference type="InterPro" id="IPR036663">
    <property type="entry name" value="Fumarylacetoacetase_C_sf"/>
</dbReference>
<dbReference type="EMBL" id="FMZC01000011">
    <property type="protein sequence ID" value="SDD98917.1"/>
    <property type="molecule type" value="Genomic_DNA"/>
</dbReference>
<dbReference type="AlphaFoldDB" id="A0A1G6ZA86"/>
<dbReference type="PROSITE" id="PS51318">
    <property type="entry name" value="TAT"/>
    <property type="match status" value="1"/>
</dbReference>
<dbReference type="PROSITE" id="PS51257">
    <property type="entry name" value="PROKAR_LIPOPROTEIN"/>
    <property type="match status" value="1"/>
</dbReference>
<dbReference type="OrthoDB" id="9805307at2"/>
<accession>A0A1G6ZA86</accession>
<dbReference type="Proteomes" id="UP000198781">
    <property type="component" value="Unassembled WGS sequence"/>
</dbReference>